<evidence type="ECO:0000256" key="2">
    <source>
        <dbReference type="PROSITE-ProRule" id="PRU00869"/>
    </source>
</evidence>
<feature type="domain" description="FFD box profile" evidence="3">
    <location>
        <begin position="35"/>
        <end position="50"/>
    </location>
</feature>
<protein>
    <submittedName>
        <fullName evidence="5">Uncharacterized protein</fullName>
    </submittedName>
</protein>
<feature type="domain" description="TFG box profile" evidence="4">
    <location>
        <begin position="57"/>
        <end position="77"/>
    </location>
</feature>
<comment type="caution">
    <text evidence="5">The sequence shown here is derived from an EMBL/GenBank/DDBJ whole genome shotgun (WGS) entry which is preliminary data.</text>
</comment>
<dbReference type="EMBL" id="JBBPBM010000007">
    <property type="protein sequence ID" value="KAK8574947.1"/>
    <property type="molecule type" value="Genomic_DNA"/>
</dbReference>
<dbReference type="PANTHER" id="PTHR13586:SF16">
    <property type="entry name" value="PROTEIN DECAPPING 5-LIKE"/>
    <property type="match status" value="1"/>
</dbReference>
<evidence type="ECO:0000313" key="6">
    <source>
        <dbReference type="Proteomes" id="UP001472677"/>
    </source>
</evidence>
<dbReference type="Proteomes" id="UP001472677">
    <property type="component" value="Unassembled WGS sequence"/>
</dbReference>
<name>A0ABR2F9N7_9ROSI</name>
<feature type="short sequence motif" description="TFG box" evidence="2">
    <location>
        <begin position="57"/>
        <end position="77"/>
    </location>
</feature>
<dbReference type="InterPro" id="IPR025761">
    <property type="entry name" value="FFD_box"/>
</dbReference>
<dbReference type="PANTHER" id="PTHR13586">
    <property type="entry name" value="SCD6 PROTEIN-RELATED"/>
    <property type="match status" value="1"/>
</dbReference>
<gene>
    <name evidence="5" type="ORF">V6N12_062624</name>
</gene>
<evidence type="ECO:0000259" key="4">
    <source>
        <dbReference type="PROSITE" id="PS51536"/>
    </source>
</evidence>
<dbReference type="InterPro" id="IPR025768">
    <property type="entry name" value="TFG_box"/>
</dbReference>
<keyword evidence="6" id="KW-1185">Reference proteome</keyword>
<accession>A0ABR2F9N7</accession>
<organism evidence="5 6">
    <name type="scientific">Hibiscus sabdariffa</name>
    <name type="common">roselle</name>
    <dbReference type="NCBI Taxonomy" id="183260"/>
    <lineage>
        <taxon>Eukaryota</taxon>
        <taxon>Viridiplantae</taxon>
        <taxon>Streptophyta</taxon>
        <taxon>Embryophyta</taxon>
        <taxon>Tracheophyta</taxon>
        <taxon>Spermatophyta</taxon>
        <taxon>Magnoliopsida</taxon>
        <taxon>eudicotyledons</taxon>
        <taxon>Gunneridae</taxon>
        <taxon>Pentapetalae</taxon>
        <taxon>rosids</taxon>
        <taxon>malvids</taxon>
        <taxon>Malvales</taxon>
        <taxon>Malvaceae</taxon>
        <taxon>Malvoideae</taxon>
        <taxon>Hibiscus</taxon>
    </lineage>
</organism>
<evidence type="ECO:0000256" key="1">
    <source>
        <dbReference type="PROSITE-ProRule" id="PRU00846"/>
    </source>
</evidence>
<proteinExistence type="predicted"/>
<reference evidence="5 6" key="1">
    <citation type="journal article" date="2024" name="G3 (Bethesda)">
        <title>Genome assembly of Hibiscus sabdariffa L. provides insights into metabolisms of medicinal natural products.</title>
        <authorList>
            <person name="Kim T."/>
        </authorList>
    </citation>
    <scope>NUCLEOTIDE SEQUENCE [LARGE SCALE GENOMIC DNA]</scope>
    <source>
        <strain evidence="5">TK-2024</strain>
        <tissue evidence="5">Old leaves</tissue>
    </source>
</reference>
<evidence type="ECO:0000259" key="3">
    <source>
        <dbReference type="PROSITE" id="PS51513"/>
    </source>
</evidence>
<feature type="short sequence motif" description="FFD box" evidence="1">
    <location>
        <begin position="35"/>
        <end position="50"/>
    </location>
</feature>
<evidence type="ECO:0000313" key="5">
    <source>
        <dbReference type="EMBL" id="KAK8574947.1"/>
    </source>
</evidence>
<dbReference type="PROSITE" id="PS51536">
    <property type="entry name" value="TFG"/>
    <property type="match status" value="1"/>
</dbReference>
<dbReference type="PROSITE" id="PS51513">
    <property type="entry name" value="FFD"/>
    <property type="match status" value="1"/>
</dbReference>
<sequence>MKAMEEIVDFLGEFLGEKSPQDCFGCGNKVMETLLVYVKDDFFDSLSCDSLAGGSRNGRTRFSEQMTRDTETFGDSLRHRCGRGGHGPFHGGQVVLIMEEAMVMAGERSFAEIKLPG</sequence>